<accession>A0AAD1LSU4</accession>
<sequence length="55" mass="6309">MHNVVNKKAFEGNTKHRTVAYTIVREDLSIGLTYKLPLETSYTISLLLLIIVNYN</sequence>
<dbReference type="InterPro" id="IPR005728">
    <property type="entry name" value="RPE1"/>
</dbReference>
<gene>
    <name evidence="1" type="ORF">RHHCN13_07825</name>
</gene>
<dbReference type="EMBL" id="AP019863">
    <property type="protein sequence ID" value="BBM92786.1"/>
    <property type="molecule type" value="Genomic_DNA"/>
</dbReference>
<organism evidence="1 2">
    <name type="scientific">Rickettsia conorii subsp. heilongjiangensis</name>
    <dbReference type="NCBI Taxonomy" id="226665"/>
    <lineage>
        <taxon>Bacteria</taxon>
        <taxon>Pseudomonadati</taxon>
        <taxon>Pseudomonadota</taxon>
        <taxon>Alphaproteobacteria</taxon>
        <taxon>Rickettsiales</taxon>
        <taxon>Rickettsiaceae</taxon>
        <taxon>Rickettsieae</taxon>
        <taxon>Rickettsia</taxon>
        <taxon>spotted fever group</taxon>
    </lineage>
</organism>
<dbReference type="NCBIfam" id="TIGR01045">
    <property type="entry name" value="RPE1"/>
    <property type="match status" value="1"/>
</dbReference>
<evidence type="ECO:0000313" key="1">
    <source>
        <dbReference type="EMBL" id="BBM92786.1"/>
    </source>
</evidence>
<proteinExistence type="predicted"/>
<dbReference type="Proteomes" id="UP000422519">
    <property type="component" value="Chromosome"/>
</dbReference>
<name>A0AAD1LSU4_RICCR</name>
<evidence type="ECO:0000313" key="2">
    <source>
        <dbReference type="Proteomes" id="UP000422519"/>
    </source>
</evidence>
<reference evidence="1" key="1">
    <citation type="journal article" date="2019" name="Front. Microbiol.">
        <title>Genomic features of Rickettsia heilongjiangensis revealed by intraspecies comparison and detailed comparison with Rickettsia japonica.</title>
        <authorList>
            <person name="Kasama K."/>
            <person name="Fujita H."/>
            <person name="Yamamoto S."/>
            <person name="Ooka T."/>
            <person name="Gotoh Y."/>
            <person name="Ogura Y."/>
            <person name="Ando S."/>
            <person name="Hayashi T."/>
        </authorList>
    </citation>
    <scope>NUCLEOTIDE SEQUENCE</scope>
    <source>
        <strain evidence="1">HCN-13</strain>
    </source>
</reference>
<dbReference type="AlphaFoldDB" id="A0AAD1LSU4"/>
<protein>
    <submittedName>
        <fullName evidence="1">Ribose-phosphate pyrophosphokinase</fullName>
    </submittedName>
</protein>